<gene>
    <name evidence="1" type="ORF">TK0001_0532</name>
</gene>
<name>A0A2N9AID0_METEX</name>
<protein>
    <submittedName>
        <fullName evidence="1">Uncharacterized protein</fullName>
    </submittedName>
</protein>
<dbReference type="Gene3D" id="2.60.120.260">
    <property type="entry name" value="Galactose-binding domain-like"/>
    <property type="match status" value="1"/>
</dbReference>
<sequence>MAIVKALRRLAGGSFGLVGATDQIACDAGAMTVTPTGGVQQSVPAAIAARVLGDAAGRVRPSKLNIGSMAANLCPNGDMEDVAGGLPVGWSLLNAVGAGSSISAFTDASYAGTTSLLLSKATATTSSAVAALGPRMDVTPLALHGLGFYVAPMAGTTTSGFTVQAFWYDRTDTYVTASNLLDNGPIAGAWNEISLPATPPAGCTYGRLAFILAEASTAQYVGIDAVLFRPALGALGIRDAAITPTKLYAPTRGQFFRALENSAAGRVATVTDAVPSDRGDAINIAFAHAQFVTQSGVLAQFVKTTLGLTDAQLAAIIAAARSVTE</sequence>
<accession>A0A2N9AID0</accession>
<dbReference type="AlphaFoldDB" id="A0A2N9AID0"/>
<reference evidence="2" key="1">
    <citation type="submission" date="2017-10" db="EMBL/GenBank/DDBJ databases">
        <authorList>
            <person name="Regsiter A."/>
            <person name="William W."/>
        </authorList>
    </citation>
    <scope>NUCLEOTIDE SEQUENCE [LARGE SCALE GENOMIC DNA]</scope>
</reference>
<proteinExistence type="predicted"/>
<organism evidence="1 2">
    <name type="scientific">Methylorubrum extorquens</name>
    <name type="common">Methylobacterium dichloromethanicum</name>
    <name type="synonym">Methylobacterium extorquens</name>
    <dbReference type="NCBI Taxonomy" id="408"/>
    <lineage>
        <taxon>Bacteria</taxon>
        <taxon>Pseudomonadati</taxon>
        <taxon>Pseudomonadota</taxon>
        <taxon>Alphaproteobacteria</taxon>
        <taxon>Hyphomicrobiales</taxon>
        <taxon>Methylobacteriaceae</taxon>
        <taxon>Methylorubrum</taxon>
    </lineage>
</organism>
<dbReference type="Proteomes" id="UP000233769">
    <property type="component" value="Chromosome tk0001"/>
</dbReference>
<dbReference type="EMBL" id="LT962688">
    <property type="protein sequence ID" value="SOR27134.1"/>
    <property type="molecule type" value="Genomic_DNA"/>
</dbReference>
<evidence type="ECO:0000313" key="1">
    <source>
        <dbReference type="EMBL" id="SOR27134.1"/>
    </source>
</evidence>
<evidence type="ECO:0000313" key="2">
    <source>
        <dbReference type="Proteomes" id="UP000233769"/>
    </source>
</evidence>